<evidence type="ECO:0000313" key="3">
    <source>
        <dbReference type="Proteomes" id="UP000005459"/>
    </source>
</evidence>
<dbReference type="InterPro" id="IPR015867">
    <property type="entry name" value="N-reg_PII/ATP_PRibTrfase_C"/>
</dbReference>
<dbReference type="PANTHER" id="PTHR23419">
    <property type="entry name" value="DIVALENT CATION TOLERANCE CUTA-RELATED"/>
    <property type="match status" value="1"/>
</dbReference>
<protein>
    <submittedName>
        <fullName evidence="2">CutA1 divalent ion tolerance protein</fullName>
    </submittedName>
</protein>
<dbReference type="GO" id="GO:0010038">
    <property type="term" value="P:response to metal ion"/>
    <property type="evidence" value="ECO:0007669"/>
    <property type="project" value="InterPro"/>
</dbReference>
<evidence type="ECO:0000256" key="1">
    <source>
        <dbReference type="ARBA" id="ARBA00010169"/>
    </source>
</evidence>
<reference evidence="2 3" key="1">
    <citation type="submission" date="2011-06" db="EMBL/GenBank/DDBJ databases">
        <title>The draft genome of Thiocapsa marina 5811.</title>
        <authorList>
            <consortium name="US DOE Joint Genome Institute (JGI-PGF)"/>
            <person name="Lucas S."/>
            <person name="Han J."/>
            <person name="Cheng J.-F."/>
            <person name="Goodwin L."/>
            <person name="Pitluck S."/>
            <person name="Peters L."/>
            <person name="Land M.L."/>
            <person name="Hauser L."/>
            <person name="Vogl K."/>
            <person name="Liu Z."/>
            <person name="Imhoff J."/>
            <person name="Thiel V."/>
            <person name="Frigaard N.-U."/>
            <person name="Bryant D."/>
            <person name="Woyke T.J."/>
        </authorList>
    </citation>
    <scope>NUCLEOTIDE SEQUENCE [LARGE SCALE GENOMIC DNA]</scope>
    <source>
        <strain evidence="2 3">5811</strain>
    </source>
</reference>
<dbReference type="Proteomes" id="UP000005459">
    <property type="component" value="Unassembled WGS sequence"/>
</dbReference>
<comment type="similarity">
    <text evidence="1">Belongs to the CutA family.</text>
</comment>
<dbReference type="PANTHER" id="PTHR23419:SF8">
    <property type="entry name" value="FI09726P"/>
    <property type="match status" value="1"/>
</dbReference>
<dbReference type="AlphaFoldDB" id="F9UGH1"/>
<organism evidence="2 3">
    <name type="scientific">Thiocapsa marina 5811</name>
    <dbReference type="NCBI Taxonomy" id="768671"/>
    <lineage>
        <taxon>Bacteria</taxon>
        <taxon>Pseudomonadati</taxon>
        <taxon>Pseudomonadota</taxon>
        <taxon>Gammaproteobacteria</taxon>
        <taxon>Chromatiales</taxon>
        <taxon>Chromatiaceae</taxon>
        <taxon>Thiocapsa</taxon>
    </lineage>
</organism>
<dbReference type="GO" id="GO:0005507">
    <property type="term" value="F:copper ion binding"/>
    <property type="evidence" value="ECO:0007669"/>
    <property type="project" value="TreeGrafter"/>
</dbReference>
<dbReference type="eggNOG" id="COG1324">
    <property type="taxonomic scope" value="Bacteria"/>
</dbReference>
<dbReference type="Pfam" id="PF03091">
    <property type="entry name" value="CutA1"/>
    <property type="match status" value="1"/>
</dbReference>
<evidence type="ECO:0000313" key="2">
    <source>
        <dbReference type="EMBL" id="EGV16654.1"/>
    </source>
</evidence>
<proteinExistence type="inferred from homology"/>
<dbReference type="STRING" id="768671.ThimaDRAFT_4024"/>
<dbReference type="EMBL" id="AFWV01000015">
    <property type="protein sequence ID" value="EGV16654.1"/>
    <property type="molecule type" value="Genomic_DNA"/>
</dbReference>
<gene>
    <name evidence="2" type="ORF">ThimaDRAFT_4024</name>
</gene>
<name>F9UGH1_9GAMM</name>
<dbReference type="InterPro" id="IPR004323">
    <property type="entry name" value="Ion_tolerance_CutA"/>
</dbReference>
<dbReference type="SUPFAM" id="SSF54913">
    <property type="entry name" value="GlnB-like"/>
    <property type="match status" value="1"/>
</dbReference>
<keyword evidence="3" id="KW-1185">Reference proteome</keyword>
<dbReference type="OrthoDB" id="37622at2"/>
<dbReference type="InterPro" id="IPR011322">
    <property type="entry name" value="N-reg_PII-like_a/b"/>
</dbReference>
<dbReference type="Gene3D" id="3.30.70.120">
    <property type="match status" value="1"/>
</dbReference>
<dbReference type="PATRIC" id="fig|768671.3.peg.4247"/>
<accession>F9UGH1</accession>
<dbReference type="RefSeq" id="WP_007194896.1">
    <property type="nucleotide sequence ID" value="NZ_AFWV01000015.1"/>
</dbReference>
<sequence length="109" mass="12184">MTADYRLIFCTCPDEATAGHIAESLVDERLAACANLLAGITSIYRWKGQIQRDPEVLLLIKTTTERVAALTERLRALHPYEIPEIIAVPVTEGLPDYLSWITTCTDHND</sequence>